<gene>
    <name evidence="4" type="ORF">AGABI1DRAFT_106790</name>
</gene>
<evidence type="ECO:0008006" key="6">
    <source>
        <dbReference type="Google" id="ProtNLM"/>
    </source>
</evidence>
<feature type="non-terminal residue" evidence="4">
    <location>
        <position position="1"/>
    </location>
</feature>
<evidence type="ECO:0000313" key="5">
    <source>
        <dbReference type="Proteomes" id="UP000008493"/>
    </source>
</evidence>
<dbReference type="Proteomes" id="UP000008493">
    <property type="component" value="Unassembled WGS sequence"/>
</dbReference>
<reference evidence="5" key="1">
    <citation type="journal article" date="2012" name="Proc. Natl. Acad. Sci. U.S.A.">
        <title>Genome sequence of the button mushroom Agaricus bisporus reveals mechanisms governing adaptation to a humic-rich ecological niche.</title>
        <authorList>
            <person name="Morin E."/>
            <person name="Kohler A."/>
            <person name="Baker A.R."/>
            <person name="Foulongne-Oriol M."/>
            <person name="Lombard V."/>
            <person name="Nagy L.G."/>
            <person name="Ohm R.A."/>
            <person name="Patyshakuliyeva A."/>
            <person name="Brun A."/>
            <person name="Aerts A.L."/>
            <person name="Bailey A.M."/>
            <person name="Billette C."/>
            <person name="Coutinho P.M."/>
            <person name="Deakin G."/>
            <person name="Doddapaneni H."/>
            <person name="Floudas D."/>
            <person name="Grimwood J."/>
            <person name="Hilden K."/>
            <person name="Kuees U."/>
            <person name="LaButti K.M."/>
            <person name="Lapidus A."/>
            <person name="Lindquist E.A."/>
            <person name="Lucas S.M."/>
            <person name="Murat C."/>
            <person name="Riley R.W."/>
            <person name="Salamov A.A."/>
            <person name="Schmutz J."/>
            <person name="Subramanian V."/>
            <person name="Woesten H.A.B."/>
            <person name="Xu J."/>
            <person name="Eastwood D.C."/>
            <person name="Foster G.D."/>
            <person name="Sonnenberg A.S."/>
            <person name="Cullen D."/>
            <person name="de Vries R.P."/>
            <person name="Lundell T."/>
            <person name="Hibbett D.S."/>
            <person name="Henrissat B."/>
            <person name="Burton K.S."/>
            <person name="Kerrigan R.W."/>
            <person name="Challen M.P."/>
            <person name="Grigoriev I.V."/>
            <person name="Martin F."/>
        </authorList>
    </citation>
    <scope>NUCLEOTIDE SEQUENCE [LARGE SCALE GENOMIC DNA]</scope>
    <source>
        <strain evidence="5">JB137-S8 / ATCC MYA-4627 / FGSC 10392</strain>
    </source>
</reference>
<evidence type="ECO:0000256" key="2">
    <source>
        <dbReference type="ARBA" id="ARBA00022737"/>
    </source>
</evidence>
<proteinExistence type="predicted"/>
<dbReference type="PANTHER" id="PTHR44472">
    <property type="entry name" value="DDB1- AND CUL4-ASSOCIATED FACTOR 4-RELATED"/>
    <property type="match status" value="1"/>
</dbReference>
<name>K5X8C0_AGABU</name>
<dbReference type="EMBL" id="JH971390">
    <property type="protein sequence ID" value="EKM79237.1"/>
    <property type="molecule type" value="Genomic_DNA"/>
</dbReference>
<dbReference type="InParanoid" id="K5X8C0"/>
<dbReference type="Gene3D" id="2.130.10.10">
    <property type="entry name" value="YVTN repeat-like/Quinoprotein amine dehydrogenase"/>
    <property type="match status" value="1"/>
</dbReference>
<protein>
    <recommendedName>
        <fullName evidence="6">CNH domain-containing protein</fullName>
    </recommendedName>
</protein>
<evidence type="ECO:0000313" key="4">
    <source>
        <dbReference type="EMBL" id="EKM79237.1"/>
    </source>
</evidence>
<keyword evidence="2" id="KW-0677">Repeat</keyword>
<feature type="region of interest" description="Disordered" evidence="3">
    <location>
        <begin position="21"/>
        <end position="41"/>
    </location>
</feature>
<sequence>MSLPRNLPGFVWDPDRNRYFPASSNPPLPSPPRRITTPSRARKPRNFWQSIHQGNTQHVEHLRDPNRHNLLSQHYAETTSVKEQHVPIFGVIRNFVSTTTVSGQNYCLLGDSTGWIFSLQCAQGHRIRPHWAMETNLGLDSEISSLNVCGSYVLATSFGPISSIHIQKLDQSNPSSFFLNIRHGNDIRCADFANTDQIVLGAKQHGIYITNVFDTPHTRILQTNSDVFSVARQQNLVYLGTRN</sequence>
<feature type="non-terminal residue" evidence="4">
    <location>
        <position position="243"/>
    </location>
</feature>
<dbReference type="RefSeq" id="XP_007329961.1">
    <property type="nucleotide sequence ID" value="XM_007329899.1"/>
</dbReference>
<dbReference type="HOGENOM" id="CLU_1144891_0_0_1"/>
<dbReference type="OrthoDB" id="128867at2759"/>
<dbReference type="STRING" id="597362.K5X8C0"/>
<dbReference type="PANTHER" id="PTHR44472:SF1">
    <property type="entry name" value="DDB1 AND CUL4 ASSOCIATED FACTOR 4"/>
    <property type="match status" value="1"/>
</dbReference>
<keyword evidence="1" id="KW-0853">WD repeat</keyword>
<dbReference type="eggNOG" id="KOG2695">
    <property type="taxonomic scope" value="Eukaryota"/>
</dbReference>
<keyword evidence="5" id="KW-1185">Reference proteome</keyword>
<dbReference type="GeneID" id="18822320"/>
<evidence type="ECO:0000256" key="1">
    <source>
        <dbReference type="ARBA" id="ARBA00022574"/>
    </source>
</evidence>
<dbReference type="AlphaFoldDB" id="K5X8C0"/>
<dbReference type="KEGG" id="abp:AGABI1DRAFT106790"/>
<dbReference type="InterPro" id="IPR015943">
    <property type="entry name" value="WD40/YVTN_repeat-like_dom_sf"/>
</dbReference>
<organism evidence="4 5">
    <name type="scientific">Agaricus bisporus var. burnettii (strain JB137-S8 / ATCC MYA-4627 / FGSC 10392)</name>
    <name type="common">White button mushroom</name>
    <dbReference type="NCBI Taxonomy" id="597362"/>
    <lineage>
        <taxon>Eukaryota</taxon>
        <taxon>Fungi</taxon>
        <taxon>Dikarya</taxon>
        <taxon>Basidiomycota</taxon>
        <taxon>Agaricomycotina</taxon>
        <taxon>Agaricomycetes</taxon>
        <taxon>Agaricomycetidae</taxon>
        <taxon>Agaricales</taxon>
        <taxon>Agaricineae</taxon>
        <taxon>Agaricaceae</taxon>
        <taxon>Agaricus</taxon>
    </lineage>
</organism>
<evidence type="ECO:0000256" key="3">
    <source>
        <dbReference type="SAM" id="MobiDB-lite"/>
    </source>
</evidence>
<accession>K5X8C0</accession>
<dbReference type="InterPro" id="IPR052254">
    <property type="entry name" value="CUL4-DDB1_E3_ligase_receptor"/>
</dbReference>